<keyword evidence="6" id="KW-0482">Metalloprotease</keyword>
<dbReference type="Pfam" id="PF13290">
    <property type="entry name" value="CHB_HEX_C_1"/>
    <property type="match status" value="1"/>
</dbReference>
<keyword evidence="4" id="KW-0378">Hydrolase</keyword>
<feature type="chain" id="PRO_5015909177" evidence="8">
    <location>
        <begin position="36"/>
        <end position="922"/>
    </location>
</feature>
<evidence type="ECO:0000256" key="3">
    <source>
        <dbReference type="ARBA" id="ARBA00022670"/>
    </source>
</evidence>
<sequence>MTEFRTRSRWRRRLPASAALAAGTAVLLMVSPAAAVVPQAAAPAAPAVPPADLGRLADEKANVVEVLLADNDELDALVATGVDLDHHVDRTEDGGIVVHAVVTGNEVATLTAAGYTFGKVLHTAADSEARIAEREATIAAHLADNQDFSAAAGMAARAAVSDVKIIRADYYTNGTTQVLSVEAKWAQGQTATTALTVQRDSGPGTEIGSGGTQSITRFVDGGAYMYHRGAANVTSRPDYVRITSPTGDVAVAKVKEWLPISGDSPEGPGYQKDFVNSYLTPTELYDRIKNLAQQYPSLSEIVELPYKTNGYRRKAQAVLGTANASRVGVDSLAWGHEGGNNVSVQLSNPGVADSALLVKVLGTDVMVSLATNASGAVTSTAAEVAAALNASPEAAALLQAYTYRGNAGTGVVATTGKTMLTDGLLAPASVSRDPHTVYAIRIGKHRDGSKLGVLAYAQEHAREWVPPLVTVETAERLLRNYESDANTRELVDNLDIWIAPSINPDGGHYSFYDFNSQRRNMTNHCPLTGNADYLARNTWGVDNNRNYTEYSLFDGYSGASASCTSDTYAGPSELSEPENRNVDWLASRGNIKFSMNLHSSGNYFMWSPGAYATPGRISAPRPTLAEESLFWGASSRILTAIKRHRNLAVTPARTGPIADVLYSAAGNSGDMLWYKYGIYAWNFEVGTSFQPAWASAKEETMEFSNGLVEMLRVARDFDTDTTAPTSTVNVEASATAGMVDLTFDTNEPAAVFYTLDGSRPTYESALYGSAGIREGGETVTVPSGTTVHWFSVDSRGNVENGYLPDGSGTNFNKKKAWDPEALPLTVTAQVRCVAGKAYVAVQANNEHNAAVSIGLESAYGNKAAANVAPGGNTFQQFNTRATAISAGSATARATGSLNGEAVTSVVTKEYAAVNCADPRAAQ</sequence>
<comment type="cofactor">
    <cofactor evidence="1">
        <name>Zn(2+)</name>
        <dbReference type="ChEBI" id="CHEBI:29105"/>
    </cofactor>
</comment>
<dbReference type="GO" id="GO:0005615">
    <property type="term" value="C:extracellular space"/>
    <property type="evidence" value="ECO:0007669"/>
    <property type="project" value="TreeGrafter"/>
</dbReference>
<dbReference type="GO" id="GO:0004181">
    <property type="term" value="F:metallocarboxypeptidase activity"/>
    <property type="evidence" value="ECO:0007669"/>
    <property type="project" value="InterPro"/>
</dbReference>
<organism evidence="10 11">
    <name type="scientific">Micromonospora craterilacus</name>
    <dbReference type="NCBI Taxonomy" id="1655439"/>
    <lineage>
        <taxon>Bacteria</taxon>
        <taxon>Bacillati</taxon>
        <taxon>Actinomycetota</taxon>
        <taxon>Actinomycetes</taxon>
        <taxon>Micromonosporales</taxon>
        <taxon>Micromonosporaceae</taxon>
        <taxon>Micromonospora</taxon>
    </lineage>
</organism>
<evidence type="ECO:0000259" key="9">
    <source>
        <dbReference type="PROSITE" id="PS52035"/>
    </source>
</evidence>
<evidence type="ECO:0000256" key="6">
    <source>
        <dbReference type="ARBA" id="ARBA00023049"/>
    </source>
</evidence>
<reference evidence="10 11" key="1">
    <citation type="submission" date="2018-01" db="EMBL/GenBank/DDBJ databases">
        <title>Draft genome sequence of Jishengella sp. NA12.</title>
        <authorList>
            <person name="Sahin N."/>
            <person name="Ay H."/>
            <person name="Saygin H."/>
        </authorList>
    </citation>
    <scope>NUCLEOTIDE SEQUENCE [LARGE SCALE GENOMIC DNA]</scope>
    <source>
        <strain evidence="10 11">NA12</strain>
    </source>
</reference>
<keyword evidence="3" id="KW-0645">Protease</keyword>
<keyword evidence="10" id="KW-0121">Carboxypeptidase</keyword>
<dbReference type="Proteomes" id="UP000248924">
    <property type="component" value="Unassembled WGS sequence"/>
</dbReference>
<dbReference type="Gene3D" id="3.40.630.10">
    <property type="entry name" value="Zn peptidases"/>
    <property type="match status" value="1"/>
</dbReference>
<evidence type="ECO:0000256" key="4">
    <source>
        <dbReference type="ARBA" id="ARBA00022801"/>
    </source>
</evidence>
<dbReference type="Pfam" id="PF00246">
    <property type="entry name" value="Peptidase_M14"/>
    <property type="match status" value="1"/>
</dbReference>
<dbReference type="InterPro" id="IPR000834">
    <property type="entry name" value="Peptidase_M14"/>
</dbReference>
<dbReference type="RefSeq" id="WP_111211864.1">
    <property type="nucleotide sequence ID" value="NZ_POTY01000003.1"/>
</dbReference>
<dbReference type="SMART" id="SM00631">
    <property type="entry name" value="Zn_pept"/>
    <property type="match status" value="1"/>
</dbReference>
<protein>
    <submittedName>
        <fullName evidence="10">Zinc carboxypeptidase</fullName>
    </submittedName>
</protein>
<dbReference type="InterPro" id="IPR059177">
    <property type="entry name" value="GH29D-like_dom"/>
</dbReference>
<feature type="signal peptide" evidence="8">
    <location>
        <begin position="1"/>
        <end position="35"/>
    </location>
</feature>
<keyword evidence="11" id="KW-1185">Reference proteome</keyword>
<dbReference type="EMBL" id="POTY01000003">
    <property type="protein sequence ID" value="PZG24157.1"/>
    <property type="molecule type" value="Genomic_DNA"/>
</dbReference>
<evidence type="ECO:0000256" key="1">
    <source>
        <dbReference type="ARBA" id="ARBA00001947"/>
    </source>
</evidence>
<comment type="caution">
    <text evidence="10">The sequence shown here is derived from an EMBL/GenBank/DDBJ whole genome shotgun (WGS) entry which is preliminary data.</text>
</comment>
<keyword evidence="8" id="KW-0732">Signal</keyword>
<evidence type="ECO:0000256" key="8">
    <source>
        <dbReference type="SAM" id="SignalP"/>
    </source>
</evidence>
<comment type="similarity">
    <text evidence="2 7">Belongs to the peptidase M14 family.</text>
</comment>
<dbReference type="OrthoDB" id="5240362at2"/>
<dbReference type="PROSITE" id="PS52035">
    <property type="entry name" value="PEPTIDASE_M14"/>
    <property type="match status" value="1"/>
</dbReference>
<evidence type="ECO:0000313" key="11">
    <source>
        <dbReference type="Proteomes" id="UP000248924"/>
    </source>
</evidence>
<gene>
    <name evidence="10" type="ORF">C1I95_01195</name>
</gene>
<dbReference type="PANTHER" id="PTHR11705:SF143">
    <property type="entry name" value="SLL0236 PROTEIN"/>
    <property type="match status" value="1"/>
</dbReference>
<keyword evidence="5" id="KW-0862">Zinc</keyword>
<evidence type="ECO:0000256" key="2">
    <source>
        <dbReference type="ARBA" id="ARBA00005988"/>
    </source>
</evidence>
<dbReference type="GO" id="GO:0006508">
    <property type="term" value="P:proteolysis"/>
    <property type="evidence" value="ECO:0007669"/>
    <property type="project" value="UniProtKB-KW"/>
</dbReference>
<feature type="domain" description="Peptidase M14" evidence="9">
    <location>
        <begin position="399"/>
        <end position="714"/>
    </location>
</feature>
<dbReference type="AlphaFoldDB" id="A0A2W2FQM7"/>
<dbReference type="GO" id="GO:0008270">
    <property type="term" value="F:zinc ion binding"/>
    <property type="evidence" value="ECO:0007669"/>
    <property type="project" value="InterPro"/>
</dbReference>
<name>A0A2W2FQM7_9ACTN</name>
<dbReference type="SUPFAM" id="SSF53187">
    <property type="entry name" value="Zn-dependent exopeptidases"/>
    <property type="match status" value="1"/>
</dbReference>
<dbReference type="PANTHER" id="PTHR11705">
    <property type="entry name" value="PROTEASE FAMILY M14 CARBOXYPEPTIDASE A,B"/>
    <property type="match status" value="1"/>
</dbReference>
<proteinExistence type="inferred from homology"/>
<evidence type="ECO:0000256" key="5">
    <source>
        <dbReference type="ARBA" id="ARBA00022833"/>
    </source>
</evidence>
<accession>A0A2W2FQM7</accession>
<evidence type="ECO:0000256" key="7">
    <source>
        <dbReference type="PROSITE-ProRule" id="PRU01379"/>
    </source>
</evidence>
<evidence type="ECO:0000313" key="10">
    <source>
        <dbReference type="EMBL" id="PZG24157.1"/>
    </source>
</evidence>
<feature type="active site" description="Proton donor/acceptor" evidence="7">
    <location>
        <position position="684"/>
    </location>
</feature>